<dbReference type="GeneID" id="80906833"/>
<sequence length="584" mass="66821">MSFLHKLPKELVHAIFEQLNFKEKRSVVLVDKYLHDICAPRLSIGLGLLDMDCFDLQARRMTIDYLAQRAHTAENLLIHYKWPAEGSVRNAAYEKNFERILDIYRGRSTSKFVGFSVPTVVGPEPYSSIKTSLKADTLPERFVLPRIENYLGAPTYSMMTQPTVLGSGAIIKIVQTDGKEPDKQTELYVRPWASLDAARVATEKENRTVTEVVIFGNREAGHNPQRSLKRWEVLRRDLGLMNLSSVKTLRLYNCNTVTLSKTTLPASLEALAFIDNCDDPATFQKYNQGHALEQLAEVQKNTPGCKGLAELVHLQRTIRLNEGYSTVDPEKLINFVRKQDRIAPTLITFSFRDGEGDVVYPELKHFADKSNKVKAWGGNWSYIIPENHNIRANFQQHATDLADSLSLMNDLDTVAFFTPGLTQTYTLHDIWTEKLAVGKLLHIFDEAGLKIQWVHIVHRAIRNDSTWWSTISHNGITYRAVKADDGHASFRAEEIVDLPDDVFETRWKLGADFVSTYGDYERSHLRELSILPQQVVDHTRKRLQRREDEEALARKRKSYRQHRVRRVQKRSAGDDESSDIEDGE</sequence>
<evidence type="ECO:0008006" key="4">
    <source>
        <dbReference type="Google" id="ProtNLM"/>
    </source>
</evidence>
<proteinExistence type="predicted"/>
<evidence type="ECO:0000313" key="3">
    <source>
        <dbReference type="Proteomes" id="UP001140513"/>
    </source>
</evidence>
<comment type="caution">
    <text evidence="2">The sequence shown here is derived from an EMBL/GenBank/DDBJ whole genome shotgun (WGS) entry which is preliminary data.</text>
</comment>
<dbReference type="OrthoDB" id="10482222at2759"/>
<feature type="compositionally biased region" description="Basic residues" evidence="1">
    <location>
        <begin position="554"/>
        <end position="569"/>
    </location>
</feature>
<dbReference type="EMBL" id="JAPEUX010000002">
    <property type="protein sequence ID" value="KAJ4358719.1"/>
    <property type="molecule type" value="Genomic_DNA"/>
</dbReference>
<protein>
    <recommendedName>
        <fullName evidence="4">F-box domain-containing protein</fullName>
    </recommendedName>
</protein>
<reference evidence="2" key="1">
    <citation type="submission" date="2022-10" db="EMBL/GenBank/DDBJ databases">
        <title>Tapping the CABI collections for fungal endophytes: first genome assemblies for Collariella, Neodidymelliopsis, Ascochyta clinopodiicola, Didymella pomorum, Didymosphaeria variabile, Neocosmospora piperis and Neocucurbitaria cava.</title>
        <authorList>
            <person name="Hill R."/>
        </authorList>
    </citation>
    <scope>NUCLEOTIDE SEQUENCE</scope>
    <source>
        <strain evidence="2">IMI 356815</strain>
    </source>
</reference>
<dbReference type="Proteomes" id="UP001140513">
    <property type="component" value="Unassembled WGS sequence"/>
</dbReference>
<name>A0A9W9CFC9_9PLEO</name>
<feature type="region of interest" description="Disordered" evidence="1">
    <location>
        <begin position="547"/>
        <end position="584"/>
    </location>
</feature>
<dbReference type="RefSeq" id="XP_056075578.1">
    <property type="nucleotide sequence ID" value="XM_056212105.1"/>
</dbReference>
<evidence type="ECO:0000313" key="2">
    <source>
        <dbReference type="EMBL" id="KAJ4358719.1"/>
    </source>
</evidence>
<keyword evidence="3" id="KW-1185">Reference proteome</keyword>
<accession>A0A9W9CFC9</accession>
<evidence type="ECO:0000256" key="1">
    <source>
        <dbReference type="SAM" id="MobiDB-lite"/>
    </source>
</evidence>
<gene>
    <name evidence="2" type="ORF">N0V89_003303</name>
</gene>
<feature type="compositionally biased region" description="Acidic residues" evidence="1">
    <location>
        <begin position="574"/>
        <end position="584"/>
    </location>
</feature>
<organism evidence="2 3">
    <name type="scientific">Didymosphaeria variabile</name>
    <dbReference type="NCBI Taxonomy" id="1932322"/>
    <lineage>
        <taxon>Eukaryota</taxon>
        <taxon>Fungi</taxon>
        <taxon>Dikarya</taxon>
        <taxon>Ascomycota</taxon>
        <taxon>Pezizomycotina</taxon>
        <taxon>Dothideomycetes</taxon>
        <taxon>Pleosporomycetidae</taxon>
        <taxon>Pleosporales</taxon>
        <taxon>Massarineae</taxon>
        <taxon>Didymosphaeriaceae</taxon>
        <taxon>Didymosphaeria</taxon>
    </lineage>
</organism>
<dbReference type="AlphaFoldDB" id="A0A9W9CFC9"/>